<dbReference type="InterPro" id="IPR036390">
    <property type="entry name" value="WH_DNA-bd_sf"/>
</dbReference>
<dbReference type="InterPro" id="IPR012318">
    <property type="entry name" value="HTH_CRP"/>
</dbReference>
<dbReference type="InterPro" id="IPR036388">
    <property type="entry name" value="WH-like_DNA-bd_sf"/>
</dbReference>
<dbReference type="PROSITE" id="PS50042">
    <property type="entry name" value="CNMP_BINDING_3"/>
    <property type="match status" value="1"/>
</dbReference>
<dbReference type="Pfam" id="PF00027">
    <property type="entry name" value="cNMP_binding"/>
    <property type="match status" value="1"/>
</dbReference>
<dbReference type="InterPro" id="IPR018490">
    <property type="entry name" value="cNMP-bd_dom_sf"/>
</dbReference>
<dbReference type="Pfam" id="PF13545">
    <property type="entry name" value="HTH_Crp_2"/>
    <property type="match status" value="1"/>
</dbReference>
<dbReference type="PANTHER" id="PTHR24567">
    <property type="entry name" value="CRP FAMILY TRANSCRIPTIONAL REGULATORY PROTEIN"/>
    <property type="match status" value="1"/>
</dbReference>
<dbReference type="SUPFAM" id="SSF46785">
    <property type="entry name" value="Winged helix' DNA-binding domain"/>
    <property type="match status" value="1"/>
</dbReference>
<feature type="domain" description="HTH crp-type" evidence="5">
    <location>
        <begin position="138"/>
        <end position="212"/>
    </location>
</feature>
<reference evidence="6" key="1">
    <citation type="submission" date="2017-08" db="EMBL/GenBank/DDBJ databases">
        <authorList>
            <person name="Imhoff J.F."/>
            <person name="Rahn T."/>
            <person name="Kuenzel S."/>
            <person name="Neulinger S.C."/>
        </authorList>
    </citation>
    <scope>NUCLEOTIDE SEQUENCE</scope>
    <source>
        <strain evidence="6">IM 151</strain>
    </source>
</reference>
<feature type="domain" description="Cyclic nucleotide-binding" evidence="4">
    <location>
        <begin position="36"/>
        <end position="80"/>
    </location>
</feature>
<evidence type="ECO:0000256" key="1">
    <source>
        <dbReference type="ARBA" id="ARBA00023015"/>
    </source>
</evidence>
<organism evidence="6 7">
    <name type="scientific">Rubrivivax gelatinosus</name>
    <name type="common">Rhodocyclus gelatinosus</name>
    <name type="synonym">Rhodopseudomonas gelatinosa</name>
    <dbReference type="NCBI Taxonomy" id="28068"/>
    <lineage>
        <taxon>Bacteria</taxon>
        <taxon>Pseudomonadati</taxon>
        <taxon>Pseudomonadota</taxon>
        <taxon>Betaproteobacteria</taxon>
        <taxon>Burkholderiales</taxon>
        <taxon>Sphaerotilaceae</taxon>
        <taxon>Rubrivivax</taxon>
    </lineage>
</organism>
<evidence type="ECO:0000313" key="7">
    <source>
        <dbReference type="Proteomes" id="UP001041814"/>
    </source>
</evidence>
<evidence type="ECO:0000313" key="6">
    <source>
        <dbReference type="EMBL" id="MBK1713104.1"/>
    </source>
</evidence>
<proteinExistence type="predicted"/>
<evidence type="ECO:0000259" key="5">
    <source>
        <dbReference type="PROSITE" id="PS51063"/>
    </source>
</evidence>
<keyword evidence="3" id="KW-0804">Transcription</keyword>
<dbReference type="SUPFAM" id="SSF51206">
    <property type="entry name" value="cAMP-binding domain-like"/>
    <property type="match status" value="1"/>
</dbReference>
<dbReference type="InterPro" id="IPR050397">
    <property type="entry name" value="Env_Response_Regulators"/>
</dbReference>
<name>A0ABS1DUQ3_RUBGE</name>
<dbReference type="CDD" id="cd00092">
    <property type="entry name" value="HTH_CRP"/>
    <property type="match status" value="1"/>
</dbReference>
<dbReference type="EMBL" id="NRRU01000031">
    <property type="protein sequence ID" value="MBK1713104.1"/>
    <property type="molecule type" value="Genomic_DNA"/>
</dbReference>
<dbReference type="SMART" id="SM00419">
    <property type="entry name" value="HTH_CRP"/>
    <property type="match status" value="1"/>
</dbReference>
<dbReference type="InterPro" id="IPR014710">
    <property type="entry name" value="RmlC-like_jellyroll"/>
</dbReference>
<evidence type="ECO:0000256" key="3">
    <source>
        <dbReference type="ARBA" id="ARBA00023163"/>
    </source>
</evidence>
<dbReference type="Gene3D" id="2.60.120.10">
    <property type="entry name" value="Jelly Rolls"/>
    <property type="match status" value="1"/>
</dbReference>
<gene>
    <name evidence="6" type="ORF">CKO43_09965</name>
</gene>
<dbReference type="Proteomes" id="UP001041814">
    <property type="component" value="Unassembled WGS sequence"/>
</dbReference>
<dbReference type="PROSITE" id="PS51063">
    <property type="entry name" value="HTH_CRP_2"/>
    <property type="match status" value="1"/>
</dbReference>
<protein>
    <submittedName>
        <fullName evidence="6">Crp/Fnr family transcriptional regulator</fullName>
    </submittedName>
</protein>
<sequence>MHPHASRFVAFTTPPADAAGAGAPPPGFVPRRLVRGQRLCMPGDGRNLVFVVASGRLRVHLSGTSRELTLAFLEPGDVYSTHSPAWVTAAAATTVWTIETRAFMHRLADDPTLLPPVMAVLGRLLTSAVGLVEDLAFREVPSRLARFVIGLAQRRGERIGEAWLVPLELSLEDIASLLGSTRQTVSTLVSQWQREGVLQRRGRRCLLIPSAEAMAALQTLAGRRAAS</sequence>
<keyword evidence="7" id="KW-1185">Reference proteome</keyword>
<evidence type="ECO:0000256" key="2">
    <source>
        <dbReference type="ARBA" id="ARBA00023125"/>
    </source>
</evidence>
<dbReference type="RefSeq" id="WP_200231129.1">
    <property type="nucleotide sequence ID" value="NZ_NRRT01000058.1"/>
</dbReference>
<dbReference type="PANTHER" id="PTHR24567:SF26">
    <property type="entry name" value="REGULATORY PROTEIN YEIL"/>
    <property type="match status" value="1"/>
</dbReference>
<accession>A0ABS1DUQ3</accession>
<dbReference type="InterPro" id="IPR000595">
    <property type="entry name" value="cNMP-bd_dom"/>
</dbReference>
<evidence type="ECO:0000259" key="4">
    <source>
        <dbReference type="PROSITE" id="PS50042"/>
    </source>
</evidence>
<keyword evidence="1" id="KW-0805">Transcription regulation</keyword>
<keyword evidence="2" id="KW-0238">DNA-binding</keyword>
<comment type="caution">
    <text evidence="6">The sequence shown here is derived from an EMBL/GenBank/DDBJ whole genome shotgun (WGS) entry which is preliminary data.</text>
</comment>
<dbReference type="Gene3D" id="1.10.10.10">
    <property type="entry name" value="Winged helix-like DNA-binding domain superfamily/Winged helix DNA-binding domain"/>
    <property type="match status" value="1"/>
</dbReference>
<reference evidence="6" key="2">
    <citation type="journal article" date="2020" name="Microorganisms">
        <title>Osmotic Adaptation and Compatible Solute Biosynthesis of Phototrophic Bacteria as Revealed from Genome Analyses.</title>
        <authorList>
            <person name="Imhoff J.F."/>
            <person name="Rahn T."/>
            <person name="Kunzel S."/>
            <person name="Keller A."/>
            <person name="Neulinger S.C."/>
        </authorList>
    </citation>
    <scope>NUCLEOTIDE SEQUENCE</scope>
    <source>
        <strain evidence="6">IM 151</strain>
    </source>
</reference>